<dbReference type="EMBL" id="KK583253">
    <property type="protein sequence ID" value="KDO23450.1"/>
    <property type="molecule type" value="Genomic_DNA"/>
</dbReference>
<dbReference type="VEuPathDB" id="FungiDB:SPRG_11373"/>
<gene>
    <name evidence="1" type="ORF">SPRG_11373</name>
</gene>
<dbReference type="AlphaFoldDB" id="A0A067C2T2"/>
<evidence type="ECO:0000313" key="2">
    <source>
        <dbReference type="Proteomes" id="UP000030745"/>
    </source>
</evidence>
<name>A0A067C2T2_SAPPC</name>
<protein>
    <submittedName>
        <fullName evidence="1">Uncharacterized protein</fullName>
    </submittedName>
</protein>
<keyword evidence="2" id="KW-1185">Reference proteome</keyword>
<accession>A0A067C2T2</accession>
<evidence type="ECO:0000313" key="1">
    <source>
        <dbReference type="EMBL" id="KDO23450.1"/>
    </source>
</evidence>
<dbReference type="GeneID" id="24133414"/>
<organism evidence="1 2">
    <name type="scientific">Saprolegnia parasitica (strain CBS 223.65)</name>
    <dbReference type="NCBI Taxonomy" id="695850"/>
    <lineage>
        <taxon>Eukaryota</taxon>
        <taxon>Sar</taxon>
        <taxon>Stramenopiles</taxon>
        <taxon>Oomycota</taxon>
        <taxon>Saprolegniomycetes</taxon>
        <taxon>Saprolegniales</taxon>
        <taxon>Saprolegniaceae</taxon>
        <taxon>Saprolegnia</taxon>
    </lineage>
</organism>
<dbReference type="RefSeq" id="XP_012205769.1">
    <property type="nucleotide sequence ID" value="XM_012350379.1"/>
</dbReference>
<proteinExistence type="predicted"/>
<dbReference type="KEGG" id="spar:SPRG_11373"/>
<reference evidence="1 2" key="1">
    <citation type="journal article" date="2013" name="PLoS Genet.">
        <title>Distinctive expansion of potential virulence genes in the genome of the oomycete fish pathogen Saprolegnia parasitica.</title>
        <authorList>
            <person name="Jiang R.H."/>
            <person name="de Bruijn I."/>
            <person name="Haas B.J."/>
            <person name="Belmonte R."/>
            <person name="Lobach L."/>
            <person name="Christie J."/>
            <person name="van den Ackerveken G."/>
            <person name="Bottin A."/>
            <person name="Bulone V."/>
            <person name="Diaz-Moreno S.M."/>
            <person name="Dumas B."/>
            <person name="Fan L."/>
            <person name="Gaulin E."/>
            <person name="Govers F."/>
            <person name="Grenville-Briggs L.J."/>
            <person name="Horner N.R."/>
            <person name="Levin J.Z."/>
            <person name="Mammella M."/>
            <person name="Meijer H.J."/>
            <person name="Morris P."/>
            <person name="Nusbaum C."/>
            <person name="Oome S."/>
            <person name="Phillips A.J."/>
            <person name="van Rooyen D."/>
            <person name="Rzeszutek E."/>
            <person name="Saraiva M."/>
            <person name="Secombes C.J."/>
            <person name="Seidl M.F."/>
            <person name="Snel B."/>
            <person name="Stassen J.H."/>
            <person name="Sykes S."/>
            <person name="Tripathy S."/>
            <person name="van den Berg H."/>
            <person name="Vega-Arreguin J.C."/>
            <person name="Wawra S."/>
            <person name="Young S.K."/>
            <person name="Zeng Q."/>
            <person name="Dieguez-Uribeondo J."/>
            <person name="Russ C."/>
            <person name="Tyler B.M."/>
            <person name="van West P."/>
        </authorList>
    </citation>
    <scope>NUCLEOTIDE SEQUENCE [LARGE SCALE GENOMIC DNA]</scope>
    <source>
        <strain evidence="1 2">CBS 223.65</strain>
    </source>
</reference>
<dbReference type="Proteomes" id="UP000030745">
    <property type="component" value="Unassembled WGS sequence"/>
</dbReference>
<sequence>MNSPIAFDAPVAESIDHQWISSDDALHQVKDASSLGAWMLDTALDVGMSQLQSTQVYLRI</sequence>